<dbReference type="PROSITE" id="PS00455">
    <property type="entry name" value="AMP_BINDING"/>
    <property type="match status" value="1"/>
</dbReference>
<dbReference type="SUPFAM" id="SSF55331">
    <property type="entry name" value="Tautomerase/MIF"/>
    <property type="match status" value="1"/>
</dbReference>
<dbReference type="InterPro" id="IPR014347">
    <property type="entry name" value="Tautomerase/MIF_sf"/>
</dbReference>
<dbReference type="Gene3D" id="3.40.50.12780">
    <property type="entry name" value="N-terminal domain of ligase-like"/>
    <property type="match status" value="1"/>
</dbReference>
<feature type="domain" description="AMP-dependent synthetase/ligase" evidence="2">
    <location>
        <begin position="117"/>
        <end position="485"/>
    </location>
</feature>
<dbReference type="PANTHER" id="PTHR42921:SF4">
    <property type="entry name" value="ACETOACETYL-COA SYNTHASE (AFU_ORTHOLOGUE AFUA_8G04770)"/>
    <property type="match status" value="1"/>
</dbReference>
<dbReference type="SUPFAM" id="SSF56801">
    <property type="entry name" value="Acetyl-CoA synthetase-like"/>
    <property type="match status" value="1"/>
</dbReference>
<organism evidence="4 5">
    <name type="scientific">Gomphillus americanus</name>
    <dbReference type="NCBI Taxonomy" id="1940652"/>
    <lineage>
        <taxon>Eukaryota</taxon>
        <taxon>Fungi</taxon>
        <taxon>Dikarya</taxon>
        <taxon>Ascomycota</taxon>
        <taxon>Pezizomycotina</taxon>
        <taxon>Lecanoromycetes</taxon>
        <taxon>OSLEUM clade</taxon>
        <taxon>Ostropomycetidae</taxon>
        <taxon>Ostropales</taxon>
        <taxon>Graphidaceae</taxon>
        <taxon>Gomphilloideae</taxon>
        <taxon>Gomphillus</taxon>
    </lineage>
</organism>
<accession>A0A8H3I930</accession>
<dbReference type="NCBIfam" id="TIGR01217">
    <property type="entry name" value="ac_ac_CoA_syn"/>
    <property type="match status" value="1"/>
</dbReference>
<dbReference type="InterPro" id="IPR028116">
    <property type="entry name" value="Cis-CaaD-like"/>
</dbReference>
<dbReference type="Pfam" id="PF00501">
    <property type="entry name" value="AMP-binding"/>
    <property type="match status" value="1"/>
</dbReference>
<reference evidence="4" key="1">
    <citation type="submission" date="2021-03" db="EMBL/GenBank/DDBJ databases">
        <authorList>
            <person name="Tagirdzhanova G."/>
        </authorList>
    </citation>
    <scope>NUCLEOTIDE SEQUENCE</scope>
</reference>
<proteinExistence type="predicted"/>
<evidence type="ECO:0000313" key="5">
    <source>
        <dbReference type="Proteomes" id="UP000664169"/>
    </source>
</evidence>
<evidence type="ECO:0000256" key="1">
    <source>
        <dbReference type="SAM" id="MobiDB-lite"/>
    </source>
</evidence>
<dbReference type="AlphaFoldDB" id="A0A8H3I930"/>
<dbReference type="InterPro" id="IPR045851">
    <property type="entry name" value="AMP-bd_C_sf"/>
</dbReference>
<dbReference type="Gene3D" id="3.30.300.30">
    <property type="match status" value="1"/>
</dbReference>
<keyword evidence="5" id="KW-1185">Reference proteome</keyword>
<evidence type="ECO:0000259" key="3">
    <source>
        <dbReference type="Pfam" id="PF14832"/>
    </source>
</evidence>
<dbReference type="PANTHER" id="PTHR42921">
    <property type="entry name" value="ACETOACETYL-COA SYNTHETASE"/>
    <property type="match status" value="1"/>
</dbReference>
<dbReference type="GO" id="GO:0030729">
    <property type="term" value="F:acetoacetate-CoA ligase activity"/>
    <property type="evidence" value="ECO:0007669"/>
    <property type="project" value="InterPro"/>
</dbReference>
<dbReference type="Pfam" id="PF14832">
    <property type="entry name" value="Tautomerase_3"/>
    <property type="match status" value="1"/>
</dbReference>
<feature type="compositionally biased region" description="Polar residues" evidence="1">
    <location>
        <begin position="710"/>
        <end position="723"/>
    </location>
</feature>
<evidence type="ECO:0000313" key="4">
    <source>
        <dbReference type="EMBL" id="CAF9907820.1"/>
    </source>
</evidence>
<sequence length="918" mass="102731">MAEVIEKPRILWRPSQPEQTFMWKFIQQVNQKRGLQIKTYENLRHYSIGSQRDHFWEDVLTLHPMIYEGKYSRVVDLDARVDSVPEWFQGIRMNYAENMLYTASPGSPSQRTKQGKEDDKIATIEVSESSTSIRKFTYGQLRTRIALFSNAMRDHGVKAGDRIAAIMGNSIDTLCVCLAATTLGALHSTSSTDLGSKGILERLRQIEPIFVFFDDSYVYNGKLFKLEDKMKEVLQGLSNSKGFQALISVNRDPKHPVNISKTTKLQTLESFLQSSNDKSTELVFTRMPFSAGFLIVYSSGTTGAPKCIVHSIGGVILSGWKELHLHRNLGPSSRVQQFTNTSWIMYLASIIGLLVGASTLMYDGSPFYPQVDSFIKLTGEYQVTHLGVSPRYFSTLQSNGIVPRNIAGLDALQVCTSTGMVLPTSLLKWFYSAKGFPSHTQLVNISGGTDIAGTFLDGNPLDAIYDVGGLQCIVLGCDVHVFDSAITAEDSNETPIGREVSHGSPGDLVCIKSFPNMPPYLYADPDGSKYKKAYFSRFDNVWTQGDFLYLEPHTKAMIMLGRADGVLNPSGIRFGSAEIYTVLESYFKSEIEDSICVGQRRKGDQDENVLLFVKMHPGKHFDKNLINQIRAAIVADLSKRHVPKFIFETKEIPTTINLKKVELPIKRIVSGEKVQPSGTLANPHSLEFYYQFVESEKVAAQQGLIEPKRTNANGTSSPYNDPSSALRKHSYVKSSIECNVSSLSAASTEMPIYEIHHGISLKEYEQDQLAEAITKIHTTLFTTPSNFVHCVFHHVTNPTYMAGKKRSSNIIKANIRTGPTRTEEQYQALCKSLHEAWTRIVGDASSEEKRLRAIFVLGTITSGWESGFMIPQAGKDVQWLEENLPEMQKMAKTDSDINEMLHELQNRDEFRSVFTNSV</sequence>
<dbReference type="InterPro" id="IPR005914">
    <property type="entry name" value="Acac_CoA_synth"/>
</dbReference>
<name>A0A8H3I930_9LECA</name>
<comment type="caution">
    <text evidence="4">The sequence shown here is derived from an EMBL/GenBank/DDBJ whole genome shotgun (WGS) entry which is preliminary data.</text>
</comment>
<dbReference type="Proteomes" id="UP000664169">
    <property type="component" value="Unassembled WGS sequence"/>
</dbReference>
<dbReference type="Gene3D" id="3.30.429.10">
    <property type="entry name" value="Macrophage Migration Inhibitory Factor"/>
    <property type="match status" value="1"/>
</dbReference>
<gene>
    <name evidence="4" type="ORF">GOMPHAMPRED_005995</name>
</gene>
<feature type="domain" description="Tautomerase cis-CaaD-like" evidence="3">
    <location>
        <begin position="750"/>
        <end position="883"/>
    </location>
</feature>
<dbReference type="OrthoDB" id="10253869at2759"/>
<dbReference type="InterPro" id="IPR000873">
    <property type="entry name" value="AMP-dep_synth/lig_dom"/>
</dbReference>
<dbReference type="EMBL" id="CAJPDQ010000004">
    <property type="protein sequence ID" value="CAF9907820.1"/>
    <property type="molecule type" value="Genomic_DNA"/>
</dbReference>
<feature type="region of interest" description="Disordered" evidence="1">
    <location>
        <begin position="706"/>
        <end position="725"/>
    </location>
</feature>
<evidence type="ECO:0000259" key="2">
    <source>
        <dbReference type="Pfam" id="PF00501"/>
    </source>
</evidence>
<protein>
    <recommendedName>
        <fullName evidence="6">AMP-dependent synthetase/ligase domain-containing protein</fullName>
    </recommendedName>
</protein>
<dbReference type="InterPro" id="IPR020845">
    <property type="entry name" value="AMP-binding_CS"/>
</dbReference>
<dbReference type="GO" id="GO:0006629">
    <property type="term" value="P:lipid metabolic process"/>
    <property type="evidence" value="ECO:0007669"/>
    <property type="project" value="InterPro"/>
</dbReference>
<evidence type="ECO:0008006" key="6">
    <source>
        <dbReference type="Google" id="ProtNLM"/>
    </source>
</evidence>
<dbReference type="InterPro" id="IPR042099">
    <property type="entry name" value="ANL_N_sf"/>
</dbReference>